<feature type="non-terminal residue" evidence="1">
    <location>
        <position position="199"/>
    </location>
</feature>
<keyword evidence="2" id="KW-1185">Reference proteome</keyword>
<dbReference type="EMBL" id="JAHLQT010047199">
    <property type="protein sequence ID" value="KAG7153342.1"/>
    <property type="molecule type" value="Genomic_DNA"/>
</dbReference>
<dbReference type="Proteomes" id="UP000747542">
    <property type="component" value="Unassembled WGS sequence"/>
</dbReference>
<name>A0A8J5IZY9_HOMAM</name>
<reference evidence="1" key="1">
    <citation type="journal article" date="2021" name="Sci. Adv.">
        <title>The American lobster genome reveals insights on longevity, neural, and immune adaptations.</title>
        <authorList>
            <person name="Polinski J.M."/>
            <person name="Zimin A.V."/>
            <person name="Clark K.F."/>
            <person name="Kohn A.B."/>
            <person name="Sadowski N."/>
            <person name="Timp W."/>
            <person name="Ptitsyn A."/>
            <person name="Khanna P."/>
            <person name="Romanova D.Y."/>
            <person name="Williams P."/>
            <person name="Greenwood S.J."/>
            <person name="Moroz L.L."/>
            <person name="Walt D.R."/>
            <person name="Bodnar A.G."/>
        </authorList>
    </citation>
    <scope>NUCLEOTIDE SEQUENCE</scope>
    <source>
        <strain evidence="1">GMGI-L3</strain>
    </source>
</reference>
<comment type="caution">
    <text evidence="1">The sequence shown here is derived from an EMBL/GenBank/DDBJ whole genome shotgun (WGS) entry which is preliminary data.</text>
</comment>
<sequence length="199" mass="23232">LINFEGKSSAGTTGVTGENCRIERGWPYDCRHSKRAGNIETNSKEEMNCEKAVTRGRVLHRTPAIKAKLDRHRTARLQFAQRYEDEKTFASTTYGPLHCWRPNNTRYERQNISEAARSGHVTDNVWGWINAYGMGILAETEGRFNSEKYLDILEEDNFHIHTARIISRWFDEQPDIKLMEWPSKWCDLSPHRERPGNHR</sequence>
<dbReference type="Gene3D" id="3.30.420.10">
    <property type="entry name" value="Ribonuclease H-like superfamily/Ribonuclease H"/>
    <property type="match status" value="1"/>
</dbReference>
<organism evidence="1 2">
    <name type="scientific">Homarus americanus</name>
    <name type="common">American lobster</name>
    <dbReference type="NCBI Taxonomy" id="6706"/>
    <lineage>
        <taxon>Eukaryota</taxon>
        <taxon>Metazoa</taxon>
        <taxon>Ecdysozoa</taxon>
        <taxon>Arthropoda</taxon>
        <taxon>Crustacea</taxon>
        <taxon>Multicrustacea</taxon>
        <taxon>Malacostraca</taxon>
        <taxon>Eumalacostraca</taxon>
        <taxon>Eucarida</taxon>
        <taxon>Decapoda</taxon>
        <taxon>Pleocyemata</taxon>
        <taxon>Astacidea</taxon>
        <taxon>Nephropoidea</taxon>
        <taxon>Nephropidae</taxon>
        <taxon>Homarus</taxon>
    </lineage>
</organism>
<dbReference type="InterPro" id="IPR036397">
    <property type="entry name" value="RNaseH_sf"/>
</dbReference>
<protein>
    <submittedName>
        <fullName evidence="1">Uncharacterized protein</fullName>
    </submittedName>
</protein>
<dbReference type="GO" id="GO:0003676">
    <property type="term" value="F:nucleic acid binding"/>
    <property type="evidence" value="ECO:0007669"/>
    <property type="project" value="InterPro"/>
</dbReference>
<accession>A0A8J5IZY9</accession>
<proteinExistence type="predicted"/>
<evidence type="ECO:0000313" key="1">
    <source>
        <dbReference type="EMBL" id="KAG7153342.1"/>
    </source>
</evidence>
<dbReference type="AlphaFoldDB" id="A0A8J5IZY9"/>
<evidence type="ECO:0000313" key="2">
    <source>
        <dbReference type="Proteomes" id="UP000747542"/>
    </source>
</evidence>
<gene>
    <name evidence="1" type="ORF">Hamer_G010649</name>
</gene>